<feature type="transmembrane region" description="Helical" evidence="1">
    <location>
        <begin position="9"/>
        <end position="27"/>
    </location>
</feature>
<evidence type="ECO:0000313" key="2">
    <source>
        <dbReference type="EMBL" id="CAB3225143.1"/>
    </source>
</evidence>
<evidence type="ECO:0000313" key="3">
    <source>
        <dbReference type="Proteomes" id="UP000494106"/>
    </source>
</evidence>
<feature type="transmembrane region" description="Helical" evidence="1">
    <location>
        <begin position="106"/>
        <end position="124"/>
    </location>
</feature>
<evidence type="ECO:0008006" key="4">
    <source>
        <dbReference type="Google" id="ProtNLM"/>
    </source>
</evidence>
<comment type="caution">
    <text evidence="2">The sequence shown here is derived from an EMBL/GenBank/DDBJ whole genome shotgun (WGS) entry which is preliminary data.</text>
</comment>
<dbReference type="Proteomes" id="UP000494106">
    <property type="component" value="Unassembled WGS sequence"/>
</dbReference>
<proteinExistence type="predicted"/>
<keyword evidence="1" id="KW-0812">Transmembrane</keyword>
<dbReference type="OrthoDB" id="7315849at2759"/>
<dbReference type="EMBL" id="CADEBC010000205">
    <property type="protein sequence ID" value="CAB3225143.1"/>
    <property type="molecule type" value="Genomic_DNA"/>
</dbReference>
<keyword evidence="3" id="KW-1185">Reference proteome</keyword>
<keyword evidence="1" id="KW-1133">Transmembrane helix</keyword>
<keyword evidence="1" id="KW-0472">Membrane</keyword>
<organism evidence="2 3">
    <name type="scientific">Arctia plantaginis</name>
    <name type="common">Wood tiger moth</name>
    <name type="synonym">Phalaena plantaginis</name>
    <dbReference type="NCBI Taxonomy" id="874455"/>
    <lineage>
        <taxon>Eukaryota</taxon>
        <taxon>Metazoa</taxon>
        <taxon>Ecdysozoa</taxon>
        <taxon>Arthropoda</taxon>
        <taxon>Hexapoda</taxon>
        <taxon>Insecta</taxon>
        <taxon>Pterygota</taxon>
        <taxon>Neoptera</taxon>
        <taxon>Endopterygota</taxon>
        <taxon>Lepidoptera</taxon>
        <taxon>Glossata</taxon>
        <taxon>Ditrysia</taxon>
        <taxon>Noctuoidea</taxon>
        <taxon>Erebidae</taxon>
        <taxon>Arctiinae</taxon>
        <taxon>Arctia</taxon>
    </lineage>
</organism>
<gene>
    <name evidence="2" type="ORF">APLA_LOCUS2370</name>
</gene>
<dbReference type="AlphaFoldDB" id="A0A8S0Z452"/>
<evidence type="ECO:0000256" key="1">
    <source>
        <dbReference type="SAM" id="Phobius"/>
    </source>
</evidence>
<accession>A0A8S0Z452</accession>
<reference evidence="2 3" key="1">
    <citation type="submission" date="2020-04" db="EMBL/GenBank/DDBJ databases">
        <authorList>
            <person name="Wallbank WR R."/>
            <person name="Pardo Diaz C."/>
            <person name="Kozak K."/>
            <person name="Martin S."/>
            <person name="Jiggins C."/>
            <person name="Moest M."/>
            <person name="Warren A I."/>
            <person name="Byers J.R.P. K."/>
            <person name="Montejo-Kovacevich G."/>
            <person name="Yen C E."/>
        </authorList>
    </citation>
    <scope>NUCLEOTIDE SEQUENCE [LARGE SCALE GENOMIC DNA]</scope>
</reference>
<protein>
    <recommendedName>
        <fullName evidence="4">MARVEL domain-containing protein</fullName>
    </recommendedName>
</protein>
<feature type="transmembrane region" description="Helical" evidence="1">
    <location>
        <begin position="33"/>
        <end position="52"/>
    </location>
</feature>
<name>A0A8S0Z452_ARCPL</name>
<feature type="transmembrane region" description="Helical" evidence="1">
    <location>
        <begin position="64"/>
        <end position="86"/>
    </location>
</feature>
<sequence>MSFEKIVQMVTRGFIMLLMSVGFMFEFMNATSAFLASGVFGSCFVVSAGLMIEAALQIYHNDNVVECLFCIVGILLNIVMSTSALHEYSQSDGSVDYPYENELTKGIIGIVAIVFYLCDMALVFA</sequence>